<proteinExistence type="predicted"/>
<keyword evidence="4" id="KW-1185">Reference proteome</keyword>
<accession>A0A1I1U5C0</accession>
<dbReference type="PROSITE" id="PS51257">
    <property type="entry name" value="PROKAR_LIPOPROTEIN"/>
    <property type="match status" value="1"/>
</dbReference>
<dbReference type="NCBIfam" id="TIGR02122">
    <property type="entry name" value="TRAP_TAXI"/>
    <property type="match status" value="1"/>
</dbReference>
<feature type="region of interest" description="Disordered" evidence="1">
    <location>
        <begin position="26"/>
        <end position="57"/>
    </location>
</feature>
<dbReference type="CDD" id="cd13567">
    <property type="entry name" value="PBP2_TtGluBP"/>
    <property type="match status" value="1"/>
</dbReference>
<organism evidence="3 4">
    <name type="scientific">Lentibacillus persicus</name>
    <dbReference type="NCBI Taxonomy" id="640948"/>
    <lineage>
        <taxon>Bacteria</taxon>
        <taxon>Bacillati</taxon>
        <taxon>Bacillota</taxon>
        <taxon>Bacilli</taxon>
        <taxon>Bacillales</taxon>
        <taxon>Bacillaceae</taxon>
        <taxon>Lentibacillus</taxon>
    </lineage>
</organism>
<feature type="signal peptide" evidence="2">
    <location>
        <begin position="1"/>
        <end position="19"/>
    </location>
</feature>
<keyword evidence="2" id="KW-0732">Signal</keyword>
<dbReference type="PANTHER" id="PTHR42941">
    <property type="entry name" value="SLL1037 PROTEIN"/>
    <property type="match status" value="1"/>
</dbReference>
<dbReference type="OrthoDB" id="9776669at2"/>
<dbReference type="Gene3D" id="3.40.190.10">
    <property type="entry name" value="Periplasmic binding protein-like II"/>
    <property type="match status" value="2"/>
</dbReference>
<dbReference type="PANTHER" id="PTHR42941:SF1">
    <property type="entry name" value="SLL1037 PROTEIN"/>
    <property type="match status" value="1"/>
</dbReference>
<dbReference type="Proteomes" id="UP000199474">
    <property type="component" value="Unassembled WGS sequence"/>
</dbReference>
<evidence type="ECO:0000256" key="1">
    <source>
        <dbReference type="SAM" id="MobiDB-lite"/>
    </source>
</evidence>
<feature type="compositionally biased region" description="Gly residues" evidence="1">
    <location>
        <begin position="27"/>
        <end position="43"/>
    </location>
</feature>
<dbReference type="InterPro" id="IPR011852">
    <property type="entry name" value="TRAP_TAXI"/>
</dbReference>
<sequence>MRSLKLAGLLLIVMLFALAGCGSAQNEGGGSDDSGNSDNGGGDDASSSEEVRVTLGTGGTSGTYYPLGVAMTEQIFSNAEGVSQSRAVSTGASVTNAQELAEGKYDAVLIQNDIAYYAVNGETLEDFEGNTVDNMAGMTSLYPEDIQVVTTADSEIGSLEDLEGKTVAVGDQGSGTEANANQVLGAAGLTYDDLTAEYMGFGDASQGLQNGTLDAAFIVGGAPTSAIQELGASKDVKVLSLSDEVISNLTSEYSYYTEKTISADTYADYGQEEEINTVAVMAILVVDSELPEDTVYNMTKSMFENKDALEAAHDRGSDITLEGATDGMSIDLHPGAAKYYEEEGISVE</sequence>
<reference evidence="4" key="1">
    <citation type="submission" date="2016-10" db="EMBL/GenBank/DDBJ databases">
        <authorList>
            <person name="Varghese N."/>
            <person name="Submissions S."/>
        </authorList>
    </citation>
    <scope>NUCLEOTIDE SEQUENCE [LARGE SCALE GENOMIC DNA]</scope>
    <source>
        <strain evidence="4">DSM 22530</strain>
    </source>
</reference>
<evidence type="ECO:0000313" key="4">
    <source>
        <dbReference type="Proteomes" id="UP000199474"/>
    </source>
</evidence>
<dbReference type="RefSeq" id="WP_090082183.1">
    <property type="nucleotide sequence ID" value="NZ_FOMR01000003.1"/>
</dbReference>
<dbReference type="Pfam" id="PF16868">
    <property type="entry name" value="NMT1_3"/>
    <property type="match status" value="1"/>
</dbReference>
<evidence type="ECO:0000313" key="3">
    <source>
        <dbReference type="EMBL" id="SFD65885.1"/>
    </source>
</evidence>
<feature type="chain" id="PRO_5038685594" description="TRAP transporter solute receptor, TAXI family" evidence="2">
    <location>
        <begin position="20"/>
        <end position="348"/>
    </location>
</feature>
<dbReference type="EMBL" id="FOMR01000003">
    <property type="protein sequence ID" value="SFD65885.1"/>
    <property type="molecule type" value="Genomic_DNA"/>
</dbReference>
<protein>
    <recommendedName>
        <fullName evidence="5">TRAP transporter solute receptor, TAXI family</fullName>
    </recommendedName>
</protein>
<dbReference type="SUPFAM" id="SSF53850">
    <property type="entry name" value="Periplasmic binding protein-like II"/>
    <property type="match status" value="1"/>
</dbReference>
<evidence type="ECO:0000256" key="2">
    <source>
        <dbReference type="SAM" id="SignalP"/>
    </source>
</evidence>
<name>A0A1I1U5C0_9BACI</name>
<dbReference type="AlphaFoldDB" id="A0A1I1U5C0"/>
<evidence type="ECO:0008006" key="5">
    <source>
        <dbReference type="Google" id="ProtNLM"/>
    </source>
</evidence>
<gene>
    <name evidence="3" type="ORF">SAMN05216238_10326</name>
</gene>
<dbReference type="STRING" id="640948.SAMN05216238_10326"/>